<gene>
    <name evidence="2" type="ORF">CBR_g16861</name>
</gene>
<feature type="compositionally biased region" description="Basic residues" evidence="1">
    <location>
        <begin position="365"/>
        <end position="379"/>
    </location>
</feature>
<proteinExistence type="predicted"/>
<feature type="compositionally biased region" description="Basic and acidic residues" evidence="1">
    <location>
        <begin position="241"/>
        <end position="254"/>
    </location>
</feature>
<dbReference type="EMBL" id="BFEA01000185">
    <property type="protein sequence ID" value="GBG73518.1"/>
    <property type="molecule type" value="Genomic_DNA"/>
</dbReference>
<dbReference type="Gramene" id="GBG73518">
    <property type="protein sequence ID" value="GBG73518"/>
    <property type="gene ID" value="CBR_g16861"/>
</dbReference>
<feature type="region of interest" description="Disordered" evidence="1">
    <location>
        <begin position="196"/>
        <end position="275"/>
    </location>
</feature>
<accession>A0A388KU44</accession>
<protein>
    <submittedName>
        <fullName evidence="2">Uncharacterized protein</fullName>
    </submittedName>
</protein>
<feature type="compositionally biased region" description="Acidic residues" evidence="1">
    <location>
        <begin position="424"/>
        <end position="437"/>
    </location>
</feature>
<dbReference type="Proteomes" id="UP000265515">
    <property type="component" value="Unassembled WGS sequence"/>
</dbReference>
<reference evidence="2 3" key="1">
    <citation type="journal article" date="2018" name="Cell">
        <title>The Chara Genome: Secondary Complexity and Implications for Plant Terrestrialization.</title>
        <authorList>
            <person name="Nishiyama T."/>
            <person name="Sakayama H."/>
            <person name="Vries J.D."/>
            <person name="Buschmann H."/>
            <person name="Saint-Marcoux D."/>
            <person name="Ullrich K.K."/>
            <person name="Haas F.B."/>
            <person name="Vanderstraeten L."/>
            <person name="Becker D."/>
            <person name="Lang D."/>
            <person name="Vosolsobe S."/>
            <person name="Rombauts S."/>
            <person name="Wilhelmsson P.K.I."/>
            <person name="Janitza P."/>
            <person name="Kern R."/>
            <person name="Heyl A."/>
            <person name="Rumpler F."/>
            <person name="Villalobos L.I.A.C."/>
            <person name="Clay J.M."/>
            <person name="Skokan R."/>
            <person name="Toyoda A."/>
            <person name="Suzuki Y."/>
            <person name="Kagoshima H."/>
            <person name="Schijlen E."/>
            <person name="Tajeshwar N."/>
            <person name="Catarino B."/>
            <person name="Hetherington A.J."/>
            <person name="Saltykova A."/>
            <person name="Bonnot C."/>
            <person name="Breuninger H."/>
            <person name="Symeonidi A."/>
            <person name="Radhakrishnan G.V."/>
            <person name="Van Nieuwerburgh F."/>
            <person name="Deforce D."/>
            <person name="Chang C."/>
            <person name="Karol K.G."/>
            <person name="Hedrich R."/>
            <person name="Ulvskov P."/>
            <person name="Glockner G."/>
            <person name="Delwiche C.F."/>
            <person name="Petrasek J."/>
            <person name="Van de Peer Y."/>
            <person name="Friml J."/>
            <person name="Beilby M."/>
            <person name="Dolan L."/>
            <person name="Kohara Y."/>
            <person name="Sugano S."/>
            <person name="Fujiyama A."/>
            <person name="Delaux P.-M."/>
            <person name="Quint M."/>
            <person name="TheiBen G."/>
            <person name="Hagemann M."/>
            <person name="Harholt J."/>
            <person name="Dunand C."/>
            <person name="Zachgo S."/>
            <person name="Langdale J."/>
            <person name="Maumus F."/>
            <person name="Straeten D.V.D."/>
            <person name="Gould S.B."/>
            <person name="Rensing S.A."/>
        </authorList>
    </citation>
    <scope>NUCLEOTIDE SEQUENCE [LARGE SCALE GENOMIC DNA]</scope>
    <source>
        <strain evidence="2 3">S276</strain>
    </source>
</reference>
<organism evidence="2 3">
    <name type="scientific">Chara braunii</name>
    <name type="common">Braun's stonewort</name>
    <dbReference type="NCBI Taxonomy" id="69332"/>
    <lineage>
        <taxon>Eukaryota</taxon>
        <taxon>Viridiplantae</taxon>
        <taxon>Streptophyta</taxon>
        <taxon>Charophyceae</taxon>
        <taxon>Charales</taxon>
        <taxon>Characeae</taxon>
        <taxon>Chara</taxon>
    </lineage>
</organism>
<dbReference type="PANTHER" id="PTHR36720:SF1">
    <property type="entry name" value="TAF RNA POLYMERASE I SUBUNIT A"/>
    <property type="match status" value="1"/>
</dbReference>
<feature type="compositionally biased region" description="Low complexity" evidence="1">
    <location>
        <begin position="315"/>
        <end position="324"/>
    </location>
</feature>
<dbReference type="PANTHER" id="PTHR36720">
    <property type="entry name" value="TAF RNA POLYMERASE I SUBUNIT A"/>
    <property type="match status" value="1"/>
</dbReference>
<feature type="compositionally biased region" description="Low complexity" evidence="1">
    <location>
        <begin position="337"/>
        <end position="347"/>
    </location>
</feature>
<name>A0A388KU44_CHABU</name>
<evidence type="ECO:0000313" key="3">
    <source>
        <dbReference type="Proteomes" id="UP000265515"/>
    </source>
</evidence>
<evidence type="ECO:0000313" key="2">
    <source>
        <dbReference type="EMBL" id="GBG73518.1"/>
    </source>
</evidence>
<sequence>MDSDSHEEEDWDFWHLHLDSPHEDESHAITYHRKILQSMLDILISEARFEEAIGVVAALLTMGPSARELDKETARGSMKWSECLKYAQVFTSLQGDSQVSTDVIYRFYRRIIHLQSLQEWKCKLEMKLAAFLLSRKSYQRAYDVVRQVIRVGNFRQDPEVHALCGLALHGLWKEGMVAELRAAGFSVSESGSLLLDDNMGDDRSRDGYGHDEEDDQHALPDGDNPEDYDGCTEVASDGWEEFGRRTSEEEDRRLRNAPSCLHAKAGAKDGGGDVESAEVLNDEDMEDLSSNAMSHLSDSEAVSGRGAMDIDPPHAAAAEVSSRARGGGGGGGGGGEENTVAGGASDPGSGGPGLRAEDYLVPPKSLKKTRMRGQKKGRSVRGGGDRKKKNRSAWDDGNGDSCNDSADGYGRVGDLKGETQGVWEDWDDDEDDEEDNEDAVKGDIGVEVWMKGATTLCVCERTQRLFPFAPDKHRRRLVAYKLPILSEKTHRLFTNAVRHLKRVVSLDPDSISALSALVELRVASGKTLRCLKEVETCCRKSKTIQPFGLYAAILEAIHPKDGQALGRCYEEWLLRDPLEPKAVSWLCDTWESGNLTLLHALLLFACHLDRSPGDNRIWMALLRCISELKQLVFQCENERFRFLTGSEEQIRPSALRATRPSSPTFDGHGGVATPNCPIGGRRGDQGGGASCQPCETATECDLCKDLRRAVRTLRGEHRTLVERLLGDATQSQRRSVDGKSLDGRDSVMADDPMRVGGTTPVCHDNCARALRLMLGMAFVDRIDSWRKEHFILYDEEVSQMEKELKGDLPNFDKLSALVPRSLCAAHILGVHNSFTLAALNGFIAIEYDDFAAGICGELDTMVWPEGIEKLIKDAKMELEVAEEDARTKGLRTGVPRDEATVLHLPEEDDHTSRKCLARQRNRVYRGWRWIEAPQQSDTPDT</sequence>
<comment type="caution">
    <text evidence="2">The sequence shown here is derived from an EMBL/GenBank/DDBJ whole genome shotgun (WGS) entry which is preliminary data.</text>
</comment>
<keyword evidence="3" id="KW-1185">Reference proteome</keyword>
<feature type="region of interest" description="Disordered" evidence="1">
    <location>
        <begin position="729"/>
        <end position="752"/>
    </location>
</feature>
<dbReference type="AlphaFoldDB" id="A0A388KU44"/>
<feature type="compositionally biased region" description="Gly residues" evidence="1">
    <location>
        <begin position="325"/>
        <end position="336"/>
    </location>
</feature>
<feature type="compositionally biased region" description="Basic and acidic residues" evidence="1">
    <location>
        <begin position="200"/>
        <end position="220"/>
    </location>
</feature>
<dbReference type="STRING" id="69332.A0A388KU44"/>
<feature type="compositionally biased region" description="Basic and acidic residues" evidence="1">
    <location>
        <begin position="734"/>
        <end position="752"/>
    </location>
</feature>
<evidence type="ECO:0000256" key="1">
    <source>
        <dbReference type="SAM" id="MobiDB-lite"/>
    </source>
</evidence>
<feature type="region of interest" description="Disordered" evidence="1">
    <location>
        <begin position="288"/>
        <end position="440"/>
    </location>
</feature>